<comment type="caution">
    <text evidence="2">The sequence shown here is derived from an EMBL/GenBank/DDBJ whole genome shotgun (WGS) entry which is preliminary data.</text>
</comment>
<dbReference type="Proteomes" id="UP000283745">
    <property type="component" value="Unassembled WGS sequence"/>
</dbReference>
<dbReference type="AlphaFoldDB" id="A0A414J4C5"/>
<organism evidence="2 3">
    <name type="scientific">Blautia obeum</name>
    <dbReference type="NCBI Taxonomy" id="40520"/>
    <lineage>
        <taxon>Bacteria</taxon>
        <taxon>Bacillati</taxon>
        <taxon>Bacillota</taxon>
        <taxon>Clostridia</taxon>
        <taxon>Lachnospirales</taxon>
        <taxon>Lachnospiraceae</taxon>
        <taxon>Blautia</taxon>
    </lineage>
</organism>
<sequence length="117" mass="13960">MSEEIYITVAKELLDELKKLVESAEQEEEKNTIEVNQEQGDTSSESIKQWYDFNKIKREICCDKYIAEKVKFIYDKDDYYCIPGLIRTWKIGFLTSVFFNIEVLLKYIHHPLYKSNC</sequence>
<dbReference type="EMBL" id="QSKF01000008">
    <property type="protein sequence ID" value="RHE39246.1"/>
    <property type="molecule type" value="Genomic_DNA"/>
</dbReference>
<proteinExistence type="predicted"/>
<gene>
    <name evidence="2" type="ORF">DW740_10900</name>
</gene>
<feature type="region of interest" description="Disordered" evidence="1">
    <location>
        <begin position="25"/>
        <end position="44"/>
    </location>
</feature>
<dbReference type="RefSeq" id="WP_118049728.1">
    <property type="nucleotide sequence ID" value="NZ_CABJFK010000008.1"/>
</dbReference>
<name>A0A414J4C5_9FIRM</name>
<accession>A0A414J4C5</accession>
<protein>
    <submittedName>
        <fullName evidence="2">Uncharacterized protein</fullName>
    </submittedName>
</protein>
<reference evidence="2 3" key="1">
    <citation type="submission" date="2018-08" db="EMBL/GenBank/DDBJ databases">
        <title>A genome reference for cultivated species of the human gut microbiota.</title>
        <authorList>
            <person name="Zou Y."/>
            <person name="Xue W."/>
            <person name="Luo G."/>
        </authorList>
    </citation>
    <scope>NUCLEOTIDE SEQUENCE [LARGE SCALE GENOMIC DNA]</scope>
    <source>
        <strain evidence="2 3">AM28-23</strain>
    </source>
</reference>
<evidence type="ECO:0000313" key="2">
    <source>
        <dbReference type="EMBL" id="RHE39246.1"/>
    </source>
</evidence>
<evidence type="ECO:0000313" key="3">
    <source>
        <dbReference type="Proteomes" id="UP000283745"/>
    </source>
</evidence>
<feature type="compositionally biased region" description="Polar residues" evidence="1">
    <location>
        <begin position="33"/>
        <end position="44"/>
    </location>
</feature>
<evidence type="ECO:0000256" key="1">
    <source>
        <dbReference type="SAM" id="MobiDB-lite"/>
    </source>
</evidence>